<dbReference type="SUPFAM" id="SSF52540">
    <property type="entry name" value="P-loop containing nucleoside triphosphate hydrolases"/>
    <property type="match status" value="1"/>
</dbReference>
<organism evidence="6 7">
    <name type="scientific">Acetatifactor muris</name>
    <dbReference type="NCBI Taxonomy" id="879566"/>
    <lineage>
        <taxon>Bacteria</taxon>
        <taxon>Bacillati</taxon>
        <taxon>Bacillota</taxon>
        <taxon>Clostridia</taxon>
        <taxon>Lachnospirales</taxon>
        <taxon>Lachnospiraceae</taxon>
        <taxon>Acetatifactor</taxon>
    </lineage>
</organism>
<dbReference type="EMBL" id="OFSM01000132">
    <property type="protein sequence ID" value="SOY32980.1"/>
    <property type="molecule type" value="Genomic_DNA"/>
</dbReference>
<evidence type="ECO:0000313" key="7">
    <source>
        <dbReference type="Proteomes" id="UP000236311"/>
    </source>
</evidence>
<keyword evidence="7" id="KW-1185">Reference proteome</keyword>
<dbReference type="Proteomes" id="UP000236311">
    <property type="component" value="Unassembled WGS sequence"/>
</dbReference>
<keyword evidence="6" id="KW-0378">Hydrolase</keyword>
<dbReference type="InterPro" id="IPR025669">
    <property type="entry name" value="AAA_dom"/>
</dbReference>
<proteinExistence type="inferred from homology"/>
<evidence type="ECO:0000256" key="3">
    <source>
        <dbReference type="ARBA" id="ARBA00062323"/>
    </source>
</evidence>
<dbReference type="CDD" id="cd02042">
    <property type="entry name" value="ParAB_family"/>
    <property type="match status" value="1"/>
</dbReference>
<evidence type="ECO:0000313" key="6">
    <source>
        <dbReference type="EMBL" id="SOY32980.1"/>
    </source>
</evidence>
<comment type="subunit">
    <text evidence="3">Dimerizes in the presence of ATP but not ADP; ATP-binding is required for double-stranded (ds)DNA-binding. Interacts with DnaA.</text>
</comment>
<dbReference type="RefSeq" id="WP_103242827.1">
    <property type="nucleotide sequence ID" value="NZ_JANJZD010000021.1"/>
</dbReference>
<dbReference type="InterPro" id="IPR050678">
    <property type="entry name" value="DNA_Partitioning_ATPase"/>
</dbReference>
<dbReference type="OrthoDB" id="9815116at2"/>
<comment type="catalytic activity">
    <reaction evidence="2">
        <text>ATP + H2O = ADP + phosphate + H(+)</text>
        <dbReference type="Rhea" id="RHEA:13065"/>
        <dbReference type="ChEBI" id="CHEBI:15377"/>
        <dbReference type="ChEBI" id="CHEBI:15378"/>
        <dbReference type="ChEBI" id="CHEBI:30616"/>
        <dbReference type="ChEBI" id="CHEBI:43474"/>
        <dbReference type="ChEBI" id="CHEBI:456216"/>
    </reaction>
</comment>
<sequence>MSKCKVIALANQKGGTGKTTTAVNLGIGLANEGKRVLLVDADPQGDLTTSLGWADQDNLSVTLATQMEKIIRDEPMEVGEGILHHDEGVDLIPANIELSGMEIMLVNAMSREFTMKSYLSGLKKDYDYILIDCMPSLGMLTINALAAADSVIVPVQAHYLPLKGMTQLMKTIGKVQRQINPGLKVDGVLLTLADMRTNLARATADNLRQNYGRVIKVYQTVIPVAVKAAETSAAGQSIYSYDRNGAAAKAYGAFTREVIRSGERDKNAASLSR</sequence>
<name>A0A2K4ZR90_9FIRM</name>
<evidence type="ECO:0000256" key="4">
    <source>
        <dbReference type="ARBA" id="ARBA00071824"/>
    </source>
</evidence>
<dbReference type="Gene3D" id="3.40.50.300">
    <property type="entry name" value="P-loop containing nucleotide triphosphate hydrolases"/>
    <property type="match status" value="1"/>
</dbReference>
<dbReference type="Pfam" id="PF13614">
    <property type="entry name" value="AAA_31"/>
    <property type="match status" value="1"/>
</dbReference>
<accession>A0A2K4ZR90</accession>
<protein>
    <recommendedName>
        <fullName evidence="4">Sporulation initiation inhibitor protein Soj</fullName>
    </recommendedName>
</protein>
<evidence type="ECO:0000256" key="2">
    <source>
        <dbReference type="ARBA" id="ARBA00049360"/>
    </source>
</evidence>
<reference evidence="6 7" key="1">
    <citation type="submission" date="2018-01" db="EMBL/GenBank/DDBJ databases">
        <authorList>
            <person name="Gaut B.S."/>
            <person name="Morton B.R."/>
            <person name="Clegg M.T."/>
            <person name="Duvall M.R."/>
        </authorList>
    </citation>
    <scope>NUCLEOTIDE SEQUENCE [LARGE SCALE GENOMIC DNA]</scope>
    <source>
        <strain evidence="6">GP69</strain>
    </source>
</reference>
<dbReference type="AlphaFoldDB" id="A0A2K4ZR90"/>
<feature type="domain" description="AAA" evidence="5">
    <location>
        <begin position="5"/>
        <end position="185"/>
    </location>
</feature>
<evidence type="ECO:0000256" key="1">
    <source>
        <dbReference type="ARBA" id="ARBA00006976"/>
    </source>
</evidence>
<comment type="similarity">
    <text evidence="1">Belongs to the ParA family.</text>
</comment>
<dbReference type="PANTHER" id="PTHR13696:SF99">
    <property type="entry name" value="COBYRINIC ACID AC-DIAMIDE SYNTHASE"/>
    <property type="match status" value="1"/>
</dbReference>
<dbReference type="GO" id="GO:0016887">
    <property type="term" value="F:ATP hydrolysis activity"/>
    <property type="evidence" value="ECO:0007669"/>
    <property type="project" value="RHEA"/>
</dbReference>
<dbReference type="InterPro" id="IPR027417">
    <property type="entry name" value="P-loop_NTPase"/>
</dbReference>
<dbReference type="PANTHER" id="PTHR13696">
    <property type="entry name" value="P-LOOP CONTAINING NUCLEOSIDE TRIPHOSPHATE HYDROLASE"/>
    <property type="match status" value="1"/>
</dbReference>
<dbReference type="FunFam" id="3.40.50.300:FF:000285">
    <property type="entry name" value="Sporulation initiation inhibitor Soj"/>
    <property type="match status" value="1"/>
</dbReference>
<gene>
    <name evidence="6" type="primary">soj_4</name>
    <name evidence="6" type="ORF">AMURIS_05748</name>
</gene>
<evidence type="ECO:0000259" key="5">
    <source>
        <dbReference type="Pfam" id="PF13614"/>
    </source>
</evidence>